<comment type="caution">
    <text evidence="1">The sequence shown here is derived from an EMBL/GenBank/DDBJ whole genome shotgun (WGS) entry which is preliminary data.</text>
</comment>
<proteinExistence type="predicted"/>
<organism evidence="1 2">
    <name type="scientific">Nelumbo nucifera</name>
    <name type="common">Sacred lotus</name>
    <dbReference type="NCBI Taxonomy" id="4432"/>
    <lineage>
        <taxon>Eukaryota</taxon>
        <taxon>Viridiplantae</taxon>
        <taxon>Streptophyta</taxon>
        <taxon>Embryophyta</taxon>
        <taxon>Tracheophyta</taxon>
        <taxon>Spermatophyta</taxon>
        <taxon>Magnoliopsida</taxon>
        <taxon>Proteales</taxon>
        <taxon>Nelumbonaceae</taxon>
        <taxon>Nelumbo</taxon>
    </lineage>
</organism>
<keyword evidence="2" id="KW-1185">Reference proteome</keyword>
<sequence>MVENLLKLKYINNEVHVEIGCMLSINHIYNRYIILKKRILVFNPSKT</sequence>
<evidence type="ECO:0000313" key="1">
    <source>
        <dbReference type="EMBL" id="DAD39670.1"/>
    </source>
</evidence>
<gene>
    <name evidence="1" type="ORF">HUJ06_013993</name>
</gene>
<protein>
    <submittedName>
        <fullName evidence="1">Uncharacterized protein</fullName>
    </submittedName>
</protein>
<name>A0A822Z4Z8_NELNU</name>
<reference evidence="1 2" key="1">
    <citation type="journal article" date="2020" name="Mol. Biol. Evol.">
        <title>Distinct Expression and Methylation Patterns for Genes with Different Fates following a Single Whole-Genome Duplication in Flowering Plants.</title>
        <authorList>
            <person name="Shi T."/>
            <person name="Rahmani R.S."/>
            <person name="Gugger P.F."/>
            <person name="Wang M."/>
            <person name="Li H."/>
            <person name="Zhang Y."/>
            <person name="Li Z."/>
            <person name="Wang Q."/>
            <person name="Van de Peer Y."/>
            <person name="Marchal K."/>
            <person name="Chen J."/>
        </authorList>
    </citation>
    <scope>NUCLEOTIDE SEQUENCE [LARGE SCALE GENOMIC DNA]</scope>
    <source>
        <tissue evidence="1">Leaf</tissue>
    </source>
</reference>
<dbReference type="AlphaFoldDB" id="A0A822Z4Z8"/>
<dbReference type="Proteomes" id="UP000607653">
    <property type="component" value="Unassembled WGS sequence"/>
</dbReference>
<accession>A0A822Z4Z8</accession>
<evidence type="ECO:0000313" key="2">
    <source>
        <dbReference type="Proteomes" id="UP000607653"/>
    </source>
</evidence>
<dbReference type="EMBL" id="DUZY01000005">
    <property type="protein sequence ID" value="DAD39670.1"/>
    <property type="molecule type" value="Genomic_DNA"/>
</dbReference>